<feature type="domain" description="HTH cro/C1-type" evidence="1">
    <location>
        <begin position="19"/>
        <end position="73"/>
    </location>
</feature>
<dbReference type="InterPro" id="IPR043917">
    <property type="entry name" value="DUF5753"/>
</dbReference>
<dbReference type="Gene3D" id="1.10.260.40">
    <property type="entry name" value="lambda repressor-like DNA-binding domains"/>
    <property type="match status" value="1"/>
</dbReference>
<evidence type="ECO:0000313" key="3">
    <source>
        <dbReference type="Proteomes" id="UP000588098"/>
    </source>
</evidence>
<dbReference type="InterPro" id="IPR001387">
    <property type="entry name" value="Cro/C1-type_HTH"/>
</dbReference>
<dbReference type="EMBL" id="JACHJL010000024">
    <property type="protein sequence ID" value="MBB5939525.1"/>
    <property type="molecule type" value="Genomic_DNA"/>
</dbReference>
<dbReference type="SUPFAM" id="SSF47413">
    <property type="entry name" value="lambda repressor-like DNA-binding domains"/>
    <property type="match status" value="1"/>
</dbReference>
<sequence length="294" mass="32770">MPHVQLVPTIRRRRLAQTLKKLRKDAGMTSEDVAAALGWQVPKLSKIENVRQQIQPAEVTELLKALGYKQDDLKNAEVFTALENLARDARKKPGWWQTYSGVVSPSYADYISLEEDAEQICEWTPLVIPGLLQTTTYARETIAGTTSSRTPEEIAALAEVRQARQAVLTRRDHPLALWAIIHETALKTRFEIRPTTMREQLRKLLDTTDMPNVTIQIMPSDSTAHPGILGGFSLVSFPGPTPDVVLLENLSGATYVEGDGTQPFTGALERIRATALSVEDSLARIAQIQERHRK</sequence>
<gene>
    <name evidence="2" type="ORF">FHS42_006619</name>
</gene>
<comment type="caution">
    <text evidence="2">The sequence shown here is derived from an EMBL/GenBank/DDBJ whole genome shotgun (WGS) entry which is preliminary data.</text>
</comment>
<dbReference type="RefSeq" id="WP_184578736.1">
    <property type="nucleotide sequence ID" value="NZ_JACHJL010000024.1"/>
</dbReference>
<dbReference type="CDD" id="cd00093">
    <property type="entry name" value="HTH_XRE"/>
    <property type="match status" value="1"/>
</dbReference>
<dbReference type="Pfam" id="PF13560">
    <property type="entry name" value="HTH_31"/>
    <property type="match status" value="1"/>
</dbReference>
<evidence type="ECO:0000259" key="1">
    <source>
        <dbReference type="PROSITE" id="PS50943"/>
    </source>
</evidence>
<reference evidence="2 3" key="1">
    <citation type="submission" date="2020-08" db="EMBL/GenBank/DDBJ databases">
        <title>Genomic Encyclopedia of Type Strains, Phase III (KMG-III): the genomes of soil and plant-associated and newly described type strains.</title>
        <authorList>
            <person name="Whitman W."/>
        </authorList>
    </citation>
    <scope>NUCLEOTIDE SEQUENCE [LARGE SCALE GENOMIC DNA]</scope>
    <source>
        <strain evidence="2 3">CECT 8305</strain>
    </source>
</reference>
<dbReference type="Proteomes" id="UP000588098">
    <property type="component" value="Unassembled WGS sequence"/>
</dbReference>
<dbReference type="GO" id="GO:0003677">
    <property type="term" value="F:DNA binding"/>
    <property type="evidence" value="ECO:0007669"/>
    <property type="project" value="InterPro"/>
</dbReference>
<dbReference type="AlphaFoldDB" id="A0A7W9V1T3"/>
<proteinExistence type="predicted"/>
<protein>
    <submittedName>
        <fullName evidence="2">Transcriptional regulator with XRE-family HTH domain</fullName>
    </submittedName>
</protein>
<organism evidence="2 3">
    <name type="scientific">Streptomyces zagrosensis</name>
    <dbReference type="NCBI Taxonomy" id="1042984"/>
    <lineage>
        <taxon>Bacteria</taxon>
        <taxon>Bacillati</taxon>
        <taxon>Actinomycetota</taxon>
        <taxon>Actinomycetes</taxon>
        <taxon>Kitasatosporales</taxon>
        <taxon>Streptomycetaceae</taxon>
        <taxon>Streptomyces</taxon>
    </lineage>
</organism>
<dbReference type="SMART" id="SM00530">
    <property type="entry name" value="HTH_XRE"/>
    <property type="match status" value="1"/>
</dbReference>
<evidence type="ECO:0000313" key="2">
    <source>
        <dbReference type="EMBL" id="MBB5939525.1"/>
    </source>
</evidence>
<accession>A0A7W9V1T3</accession>
<name>A0A7W9V1T3_9ACTN</name>
<dbReference type="InterPro" id="IPR010982">
    <property type="entry name" value="Lambda_DNA-bd_dom_sf"/>
</dbReference>
<keyword evidence="3" id="KW-1185">Reference proteome</keyword>
<dbReference type="Pfam" id="PF19054">
    <property type="entry name" value="DUF5753"/>
    <property type="match status" value="1"/>
</dbReference>
<dbReference type="PROSITE" id="PS50943">
    <property type="entry name" value="HTH_CROC1"/>
    <property type="match status" value="1"/>
</dbReference>